<proteinExistence type="predicted"/>
<dbReference type="Proteomes" id="UP001432000">
    <property type="component" value="Chromosome"/>
</dbReference>
<protein>
    <submittedName>
        <fullName evidence="1">Acyl-CoA carboxylase subunit epsilon</fullName>
    </submittedName>
</protein>
<keyword evidence="2" id="KW-1185">Reference proteome</keyword>
<accession>A0ABZ2PNW9</accession>
<evidence type="ECO:0000313" key="1">
    <source>
        <dbReference type="EMBL" id="WXG68858.1"/>
    </source>
</evidence>
<name>A0ABZ2PNW9_9NOCA</name>
<reference evidence="1 2" key="1">
    <citation type="submission" date="2024-03" db="EMBL/GenBank/DDBJ databases">
        <title>Natural products discovery in diverse microorganisms through a two-stage MS feature dereplication strategy.</title>
        <authorList>
            <person name="Zhang R."/>
        </authorList>
    </citation>
    <scope>NUCLEOTIDE SEQUENCE [LARGE SCALE GENOMIC DNA]</scope>
    <source>
        <strain evidence="1 2">18930</strain>
    </source>
</reference>
<dbReference type="InterPro" id="IPR032716">
    <property type="entry name" value="ACC_epsilon"/>
</dbReference>
<evidence type="ECO:0000313" key="2">
    <source>
        <dbReference type="Proteomes" id="UP001432000"/>
    </source>
</evidence>
<organism evidence="1 2">
    <name type="scientific">Rhodococcus sovatensis</name>
    <dbReference type="NCBI Taxonomy" id="1805840"/>
    <lineage>
        <taxon>Bacteria</taxon>
        <taxon>Bacillati</taxon>
        <taxon>Actinomycetota</taxon>
        <taxon>Actinomycetes</taxon>
        <taxon>Mycobacteriales</taxon>
        <taxon>Nocardiaceae</taxon>
        <taxon>Rhodococcus</taxon>
    </lineage>
</organism>
<sequence>MSVIGMRSDIAALDEVFGDTADVVVDSAASVLFRGNPSDVEVAAIVAVLTAAASAPPSVPHPPVASLGEWGAPADRLHYGLGYAPTVFVNARYSR</sequence>
<dbReference type="Pfam" id="PF13822">
    <property type="entry name" value="ACC_epsilon"/>
    <property type="match status" value="1"/>
</dbReference>
<dbReference type="EMBL" id="CP147846">
    <property type="protein sequence ID" value="WXG68858.1"/>
    <property type="molecule type" value="Genomic_DNA"/>
</dbReference>
<gene>
    <name evidence="1" type="ORF">WDS16_27375</name>
</gene>
<dbReference type="RefSeq" id="WP_338889323.1">
    <property type="nucleotide sequence ID" value="NZ_CP147846.1"/>
</dbReference>